<dbReference type="AlphaFoldDB" id="A0A0B8P7J8"/>
<keyword evidence="8" id="KW-0418">Kinase</keyword>
<evidence type="ECO:0000256" key="6">
    <source>
        <dbReference type="ARBA" id="ARBA00023136"/>
    </source>
</evidence>
<dbReference type="Gene3D" id="3.30.450.20">
    <property type="entry name" value="PAS domain"/>
    <property type="match status" value="1"/>
</dbReference>
<reference evidence="8 9" key="2">
    <citation type="submission" date="2015-01" db="EMBL/GenBank/DDBJ databases">
        <authorList>
            <consortium name="NBRP consortium"/>
            <person name="Sawabe T."/>
            <person name="Meirelles P."/>
            <person name="Feng G."/>
            <person name="Sayaka M."/>
            <person name="Hattori M."/>
            <person name="Ohkuma M."/>
        </authorList>
    </citation>
    <scope>NUCLEOTIDE SEQUENCE [LARGE SCALE GENOMIC DNA]</scope>
    <source>
        <strain evidence="8 9">JCM19232</strain>
    </source>
</reference>
<keyword evidence="3" id="KW-1003">Cell membrane</keyword>
<organism evidence="8 9">
    <name type="scientific">Vibrio ishigakensis</name>
    <dbReference type="NCBI Taxonomy" id="1481914"/>
    <lineage>
        <taxon>Bacteria</taxon>
        <taxon>Pseudomonadati</taxon>
        <taxon>Pseudomonadota</taxon>
        <taxon>Gammaproteobacteria</taxon>
        <taxon>Vibrionales</taxon>
        <taxon>Vibrionaceae</taxon>
        <taxon>Vibrio</taxon>
    </lineage>
</organism>
<accession>A0A0B8P7J8</accession>
<keyword evidence="6" id="KW-0472">Membrane</keyword>
<name>A0A0B8P7J8_9VIBR</name>
<proteinExistence type="predicted"/>
<gene>
    <name evidence="8" type="ORF">JCM19232_855</name>
</gene>
<evidence type="ECO:0000256" key="4">
    <source>
        <dbReference type="ARBA" id="ARBA00022692"/>
    </source>
</evidence>
<dbReference type="Pfam" id="PF17203">
    <property type="entry name" value="sCache_3_2"/>
    <property type="match status" value="1"/>
</dbReference>
<evidence type="ECO:0000259" key="7">
    <source>
        <dbReference type="Pfam" id="PF17203"/>
    </source>
</evidence>
<evidence type="ECO:0000256" key="1">
    <source>
        <dbReference type="ARBA" id="ARBA00004533"/>
    </source>
</evidence>
<dbReference type="SUPFAM" id="SSF103190">
    <property type="entry name" value="Sensory domain-like"/>
    <property type="match status" value="1"/>
</dbReference>
<reference evidence="8 9" key="1">
    <citation type="submission" date="2015-01" db="EMBL/GenBank/DDBJ databases">
        <title>Vibrio sp. C5 JCM 19232 whole genome shotgun sequence.</title>
        <authorList>
            <person name="Sawabe T."/>
            <person name="Meirelles P."/>
            <person name="Feng G."/>
            <person name="Sayaka M."/>
            <person name="Hattori M."/>
            <person name="Ohkuma M."/>
        </authorList>
    </citation>
    <scope>NUCLEOTIDE SEQUENCE [LARGE SCALE GENOMIC DNA]</scope>
    <source>
        <strain evidence="8 9">JCM19232</strain>
    </source>
</reference>
<evidence type="ECO:0000256" key="3">
    <source>
        <dbReference type="ARBA" id="ARBA00022475"/>
    </source>
</evidence>
<keyword evidence="5" id="KW-1133">Transmembrane helix</keyword>
<dbReference type="EMBL" id="BBSA01000001">
    <property type="protein sequence ID" value="GAM60522.1"/>
    <property type="molecule type" value="Genomic_DNA"/>
</dbReference>
<evidence type="ECO:0000256" key="5">
    <source>
        <dbReference type="ARBA" id="ARBA00022989"/>
    </source>
</evidence>
<sequence length="166" mass="18142">MIETREVGDLDIKMASLTQALGATFIVIGDDKGIRLIHPRAERLGLPMRGGDNIRALTHGESYVSFAQGSLGHSVRGKTAVFNDKGEIIGVVSVGYLLDSLQQRIEPYLIFLLCIALGVALLNGLLSNYAYKRFKTTLLGFEPEEMSRLFSELDATLSTIKEGLLV</sequence>
<evidence type="ECO:0000256" key="2">
    <source>
        <dbReference type="ARBA" id="ARBA00004651"/>
    </source>
</evidence>
<evidence type="ECO:0000313" key="9">
    <source>
        <dbReference type="Proteomes" id="UP000031670"/>
    </source>
</evidence>
<protein>
    <submittedName>
        <fullName evidence="8">Sensor kinase citA</fullName>
    </submittedName>
</protein>
<comment type="caution">
    <text evidence="8">The sequence shown here is derived from an EMBL/GenBank/DDBJ whole genome shotgun (WGS) entry which is preliminary data.</text>
</comment>
<dbReference type="GO" id="GO:0005886">
    <property type="term" value="C:plasma membrane"/>
    <property type="evidence" value="ECO:0007669"/>
    <property type="project" value="UniProtKB-SubCell"/>
</dbReference>
<keyword evidence="8" id="KW-0808">Transferase</keyword>
<dbReference type="InterPro" id="IPR029151">
    <property type="entry name" value="Sensor-like_sf"/>
</dbReference>
<dbReference type="Proteomes" id="UP000031670">
    <property type="component" value="Unassembled WGS sequence"/>
</dbReference>
<comment type="subcellular location">
    <subcellularLocation>
        <location evidence="1">Cell inner membrane</location>
    </subcellularLocation>
    <subcellularLocation>
        <location evidence="2">Cell membrane</location>
        <topology evidence="2">Multi-pass membrane protein</topology>
    </subcellularLocation>
</comment>
<dbReference type="GO" id="GO:0016301">
    <property type="term" value="F:kinase activity"/>
    <property type="evidence" value="ECO:0007669"/>
    <property type="project" value="UniProtKB-KW"/>
</dbReference>
<dbReference type="InterPro" id="IPR033463">
    <property type="entry name" value="sCache_3"/>
</dbReference>
<feature type="domain" description="Single cache" evidence="7">
    <location>
        <begin position="15"/>
        <end position="106"/>
    </location>
</feature>
<keyword evidence="4" id="KW-0812">Transmembrane</keyword>
<evidence type="ECO:0000313" key="8">
    <source>
        <dbReference type="EMBL" id="GAM60522.1"/>
    </source>
</evidence>